<accession>A0A975K886</accession>
<dbReference type="PANTHER" id="PTHR37946">
    <property type="entry name" value="SLL1969 PROTEIN"/>
    <property type="match status" value="1"/>
</dbReference>
<dbReference type="Pfam" id="PF00561">
    <property type="entry name" value="Abhydrolase_1"/>
    <property type="match status" value="1"/>
</dbReference>
<dbReference type="GO" id="GO:0016787">
    <property type="term" value="F:hydrolase activity"/>
    <property type="evidence" value="ECO:0007669"/>
    <property type="project" value="UniProtKB-KW"/>
</dbReference>
<dbReference type="SUPFAM" id="SSF53474">
    <property type="entry name" value="alpha/beta-Hydrolases"/>
    <property type="match status" value="1"/>
</dbReference>
<dbReference type="KEGG" id="spph:KFK14_01455"/>
<keyword evidence="3" id="KW-1185">Reference proteome</keyword>
<organism evidence="2 3">
    <name type="scientific">Sphingobium phenoxybenzoativorans</name>
    <dbReference type="NCBI Taxonomy" id="1592790"/>
    <lineage>
        <taxon>Bacteria</taxon>
        <taxon>Pseudomonadati</taxon>
        <taxon>Pseudomonadota</taxon>
        <taxon>Alphaproteobacteria</taxon>
        <taxon>Sphingomonadales</taxon>
        <taxon>Sphingomonadaceae</taxon>
        <taxon>Sphingobium</taxon>
    </lineage>
</organism>
<reference evidence="2" key="1">
    <citation type="submission" date="2021-04" db="EMBL/GenBank/DDBJ databases">
        <title>Isolation of p-tert-butylphenol degrading bacteria Sphingobium phenoxybenzoativorans Tas13 from active sludge.</title>
        <authorList>
            <person name="Li Y."/>
        </authorList>
    </citation>
    <scope>NUCLEOTIDE SEQUENCE</scope>
    <source>
        <strain evidence="2">Tas13</strain>
    </source>
</reference>
<dbReference type="AlphaFoldDB" id="A0A975K886"/>
<gene>
    <name evidence="2" type="ORF">KFK14_01455</name>
</gene>
<sequence>MATILAPHDSAAVPAALAPSARMLAREVRAFAYMRCMSAFGRAVPLSESGEGRTVVVIPGFLASDSTTARLRKSLEKAGFAVHGWGLGRNRGVTADILERLDARMAALGVEGPVTLVGWSLGGLIAREYAKYAPERVEKVITLGSPFSGSLRANNAWRVYERIAGHPVDRPPVAVTLPEKPVAHTIACWSARDGVVSPASARGRSGERDRAHELDCTHMAFVAHPRAIRTVAKLILD</sequence>
<feature type="domain" description="AB hydrolase-1" evidence="1">
    <location>
        <begin position="70"/>
        <end position="156"/>
    </location>
</feature>
<dbReference type="InterPro" id="IPR000073">
    <property type="entry name" value="AB_hydrolase_1"/>
</dbReference>
<protein>
    <submittedName>
        <fullName evidence="2">Alpha/beta fold hydrolase</fullName>
    </submittedName>
</protein>
<dbReference type="EMBL" id="CP073910">
    <property type="protein sequence ID" value="QUT06184.1"/>
    <property type="molecule type" value="Genomic_DNA"/>
</dbReference>
<dbReference type="RefSeq" id="WP_212609619.1">
    <property type="nucleotide sequence ID" value="NZ_CP073910.1"/>
</dbReference>
<name>A0A975K886_9SPHN</name>
<dbReference type="InterPro" id="IPR029058">
    <property type="entry name" value="AB_hydrolase_fold"/>
</dbReference>
<evidence type="ECO:0000259" key="1">
    <source>
        <dbReference type="Pfam" id="PF00561"/>
    </source>
</evidence>
<dbReference type="PANTHER" id="PTHR37946:SF1">
    <property type="entry name" value="SLL1969 PROTEIN"/>
    <property type="match status" value="1"/>
</dbReference>
<keyword evidence="2" id="KW-0378">Hydrolase</keyword>
<dbReference type="Gene3D" id="3.40.50.1820">
    <property type="entry name" value="alpha/beta hydrolase"/>
    <property type="match status" value="1"/>
</dbReference>
<evidence type="ECO:0000313" key="2">
    <source>
        <dbReference type="EMBL" id="QUT06184.1"/>
    </source>
</evidence>
<dbReference type="Proteomes" id="UP000681425">
    <property type="component" value="Chromosome"/>
</dbReference>
<evidence type="ECO:0000313" key="3">
    <source>
        <dbReference type="Proteomes" id="UP000681425"/>
    </source>
</evidence>
<proteinExistence type="predicted"/>